<evidence type="ECO:0000313" key="1">
    <source>
        <dbReference type="EMBL" id="KAK2177866.1"/>
    </source>
</evidence>
<name>A0AAD9NRG1_RIDPI</name>
<dbReference type="EMBL" id="JAODUO010000574">
    <property type="protein sequence ID" value="KAK2177866.1"/>
    <property type="molecule type" value="Genomic_DNA"/>
</dbReference>
<organism evidence="1 2">
    <name type="scientific">Ridgeia piscesae</name>
    <name type="common">Tubeworm</name>
    <dbReference type="NCBI Taxonomy" id="27915"/>
    <lineage>
        <taxon>Eukaryota</taxon>
        <taxon>Metazoa</taxon>
        <taxon>Spiralia</taxon>
        <taxon>Lophotrochozoa</taxon>
        <taxon>Annelida</taxon>
        <taxon>Polychaeta</taxon>
        <taxon>Sedentaria</taxon>
        <taxon>Canalipalpata</taxon>
        <taxon>Sabellida</taxon>
        <taxon>Siboglinidae</taxon>
        <taxon>Ridgeia</taxon>
    </lineage>
</organism>
<evidence type="ECO:0000313" key="2">
    <source>
        <dbReference type="Proteomes" id="UP001209878"/>
    </source>
</evidence>
<keyword evidence="2" id="KW-1185">Reference proteome</keyword>
<dbReference type="AlphaFoldDB" id="A0AAD9NRG1"/>
<reference evidence="1" key="1">
    <citation type="journal article" date="2023" name="Mol. Biol. Evol.">
        <title>Third-Generation Sequencing Reveals the Adaptive Role of the Epigenome in Three Deep-Sea Polychaetes.</title>
        <authorList>
            <person name="Perez M."/>
            <person name="Aroh O."/>
            <person name="Sun Y."/>
            <person name="Lan Y."/>
            <person name="Juniper S.K."/>
            <person name="Young C.R."/>
            <person name="Angers B."/>
            <person name="Qian P.Y."/>
        </authorList>
    </citation>
    <scope>NUCLEOTIDE SEQUENCE</scope>
    <source>
        <strain evidence="1">R07B-5</strain>
    </source>
</reference>
<comment type="caution">
    <text evidence="1">The sequence shown here is derived from an EMBL/GenBank/DDBJ whole genome shotgun (WGS) entry which is preliminary data.</text>
</comment>
<dbReference type="Proteomes" id="UP001209878">
    <property type="component" value="Unassembled WGS sequence"/>
</dbReference>
<gene>
    <name evidence="1" type="ORF">NP493_574g00040</name>
</gene>
<sequence>MIHYKTGCDLVTATSWYFSLATSPRLASPHRRSTARVLLTYNLCYCEAICICVDLCDMRAYDSYADCLHFINHQSILWGCKHYVDAPHQSNHGRASTVHTRSSIRNRRLSSSLF</sequence>
<protein>
    <submittedName>
        <fullName evidence="1">Uncharacterized protein</fullName>
    </submittedName>
</protein>
<accession>A0AAD9NRG1</accession>
<proteinExistence type="predicted"/>